<evidence type="ECO:0000259" key="1">
    <source>
        <dbReference type="Pfam" id="PF04324"/>
    </source>
</evidence>
<proteinExistence type="predicted"/>
<dbReference type="InterPro" id="IPR041854">
    <property type="entry name" value="BFD-like_2Fe2S-bd_dom_sf"/>
</dbReference>
<keyword evidence="3" id="KW-1185">Reference proteome</keyword>
<name>A0A1I3G5X2_9PLAN</name>
<protein>
    <submittedName>
        <fullName evidence="2">BFD-like [2Fe-2S] binding domain-containing protein</fullName>
    </submittedName>
</protein>
<accession>A0A1I3G5X2</accession>
<dbReference type="Gene3D" id="1.10.10.1100">
    <property type="entry name" value="BFD-like [2Fe-2S]-binding domain"/>
    <property type="match status" value="1"/>
</dbReference>
<dbReference type="Pfam" id="PF04324">
    <property type="entry name" value="Fer2_BFD"/>
    <property type="match status" value="1"/>
</dbReference>
<dbReference type="Proteomes" id="UP000199518">
    <property type="component" value="Unassembled WGS sequence"/>
</dbReference>
<dbReference type="InterPro" id="IPR007419">
    <property type="entry name" value="BFD-like_2Fe2S-bd_dom"/>
</dbReference>
<dbReference type="OrthoDB" id="291899at2"/>
<dbReference type="AlphaFoldDB" id="A0A1I3G5X2"/>
<sequence length="72" mass="7879">MAHTVAPADPVLCHCLQVRQSTVDDCVTLLGASTFLEVREACGAGGGCMSCRRRIQMMIERRNQACPRITQD</sequence>
<gene>
    <name evidence="2" type="ORF">SAMN05421753_106203</name>
</gene>
<dbReference type="EMBL" id="FOQD01000006">
    <property type="protein sequence ID" value="SFI18895.1"/>
    <property type="molecule type" value="Genomic_DNA"/>
</dbReference>
<feature type="domain" description="BFD-like [2Fe-2S]-binding" evidence="1">
    <location>
        <begin position="12"/>
        <end position="60"/>
    </location>
</feature>
<organism evidence="2 3">
    <name type="scientific">Planctomicrobium piriforme</name>
    <dbReference type="NCBI Taxonomy" id="1576369"/>
    <lineage>
        <taxon>Bacteria</taxon>
        <taxon>Pseudomonadati</taxon>
        <taxon>Planctomycetota</taxon>
        <taxon>Planctomycetia</taxon>
        <taxon>Planctomycetales</taxon>
        <taxon>Planctomycetaceae</taxon>
        <taxon>Planctomicrobium</taxon>
    </lineage>
</organism>
<dbReference type="RefSeq" id="WP_092049642.1">
    <property type="nucleotide sequence ID" value="NZ_FOQD01000006.1"/>
</dbReference>
<evidence type="ECO:0000313" key="3">
    <source>
        <dbReference type="Proteomes" id="UP000199518"/>
    </source>
</evidence>
<reference evidence="3" key="1">
    <citation type="submission" date="2016-10" db="EMBL/GenBank/DDBJ databases">
        <authorList>
            <person name="Varghese N."/>
            <person name="Submissions S."/>
        </authorList>
    </citation>
    <scope>NUCLEOTIDE SEQUENCE [LARGE SCALE GENOMIC DNA]</scope>
    <source>
        <strain evidence="3">DSM 26348</strain>
    </source>
</reference>
<evidence type="ECO:0000313" key="2">
    <source>
        <dbReference type="EMBL" id="SFI18895.1"/>
    </source>
</evidence>